<gene>
    <name evidence="1" type="ORF">JY572_28355</name>
</gene>
<name>A0ABX7N4C2_9BACT</name>
<evidence type="ECO:0000313" key="2">
    <source>
        <dbReference type="Proteomes" id="UP000663090"/>
    </source>
</evidence>
<evidence type="ECO:0000313" key="1">
    <source>
        <dbReference type="EMBL" id="QSQ12256.1"/>
    </source>
</evidence>
<dbReference type="Proteomes" id="UP000663090">
    <property type="component" value="Chromosome"/>
</dbReference>
<protein>
    <submittedName>
        <fullName evidence="1">Uncharacterized protein</fullName>
    </submittedName>
</protein>
<organism evidence="1 2">
    <name type="scientific">Myxococcus landrumensis</name>
    <dbReference type="NCBI Taxonomy" id="2813577"/>
    <lineage>
        <taxon>Bacteria</taxon>
        <taxon>Pseudomonadati</taxon>
        <taxon>Myxococcota</taxon>
        <taxon>Myxococcia</taxon>
        <taxon>Myxococcales</taxon>
        <taxon>Cystobacterineae</taxon>
        <taxon>Myxococcaceae</taxon>
        <taxon>Myxococcus</taxon>
    </lineage>
</organism>
<dbReference type="RefSeq" id="WP_206713986.1">
    <property type="nucleotide sequence ID" value="NZ_CP071091.1"/>
</dbReference>
<reference evidence="1 2" key="1">
    <citation type="submission" date="2021-02" db="EMBL/GenBank/DDBJ databases">
        <title>De Novo genome assembly of isolated myxobacteria.</title>
        <authorList>
            <person name="Stevens D.C."/>
        </authorList>
    </citation>
    <scope>NUCLEOTIDE SEQUENCE [LARGE SCALE GENOMIC DNA]</scope>
    <source>
        <strain evidence="1 2">SCHIC003</strain>
    </source>
</reference>
<proteinExistence type="predicted"/>
<dbReference type="EMBL" id="CP071091">
    <property type="protein sequence ID" value="QSQ12256.1"/>
    <property type="molecule type" value="Genomic_DNA"/>
</dbReference>
<keyword evidence="2" id="KW-1185">Reference proteome</keyword>
<accession>A0ABX7N4C2</accession>
<sequence>MQTDEGSDAMKSLSANGKVQRLMRIFQRTGGEGRWTHPVGSFPEAVRSVLLDHGKAMPTELPVLACFESEDRWTLVTTEHVVVKNGPDVRSFRWGDIVDATVDSGHVSTSLSSDPRGKLALSRLVLVCRGGEHVELLLEPGPSFMGFWNVLKTIGNIAKD</sequence>